<dbReference type="Gene3D" id="3.40.50.10400">
    <property type="entry name" value="Hypothetical protein PA1492"/>
    <property type="match status" value="1"/>
</dbReference>
<feature type="domain" description="DUF7768" evidence="1">
    <location>
        <begin position="3"/>
        <end position="103"/>
    </location>
</feature>
<dbReference type="RefSeq" id="WP_156621406.1">
    <property type="nucleotide sequence ID" value="NZ_CACRUB010000031.1"/>
</dbReference>
<dbReference type="InterPro" id="IPR056670">
    <property type="entry name" value="DUF7768"/>
</dbReference>
<evidence type="ECO:0000313" key="2">
    <source>
        <dbReference type="EMBL" id="VYU25890.1"/>
    </source>
</evidence>
<protein>
    <recommendedName>
        <fullName evidence="1">DUF7768 domain-containing protein</fullName>
    </recommendedName>
</protein>
<dbReference type="EMBL" id="CACRUB010000031">
    <property type="protein sequence ID" value="VYU25890.1"/>
    <property type="molecule type" value="Genomic_DNA"/>
</dbReference>
<accession>A0A6N3DAE6</accession>
<evidence type="ECO:0000259" key="1">
    <source>
        <dbReference type="Pfam" id="PF24963"/>
    </source>
</evidence>
<proteinExistence type="predicted"/>
<organism evidence="2">
    <name type="scientific">Flavonifractor plautii</name>
    <name type="common">Fusobacterium plautii</name>
    <dbReference type="NCBI Taxonomy" id="292800"/>
    <lineage>
        <taxon>Bacteria</taxon>
        <taxon>Bacillati</taxon>
        <taxon>Bacillota</taxon>
        <taxon>Clostridia</taxon>
        <taxon>Eubacteriales</taxon>
        <taxon>Oscillospiraceae</taxon>
        <taxon>Flavonifractor</taxon>
    </lineage>
</organism>
<dbReference type="Pfam" id="PF24963">
    <property type="entry name" value="DUF7768"/>
    <property type="match status" value="1"/>
</dbReference>
<gene>
    <name evidence="2" type="ORF">FPLFYP42_01740</name>
</gene>
<name>A0A6N3DAE6_FLAPL</name>
<sequence length="118" mass="12892">MAMTYVCSPLSASTRAEMMANAARAGYYMSKAEQEFGDRAVAPHAVLPYILDDTIPEERALAMEFGMKLLSMSTRVVVFGSQISSGMDQEIRAAQNLGIPVFYRAGLQESLKCTEVVT</sequence>
<reference evidence="2" key="1">
    <citation type="submission" date="2019-11" db="EMBL/GenBank/DDBJ databases">
        <authorList>
            <person name="Feng L."/>
        </authorList>
    </citation>
    <scope>NUCLEOTIDE SEQUENCE</scope>
    <source>
        <strain evidence="2">FplautiiLFYP42</strain>
    </source>
</reference>
<dbReference type="AlphaFoldDB" id="A0A6N3DAE6"/>